<evidence type="ECO:0000256" key="4">
    <source>
        <dbReference type="ARBA" id="ARBA00012645"/>
    </source>
</evidence>
<keyword evidence="6 14" id="KW-0328">Glycosyltransferase</keyword>
<sequence>MSHFDDARSSDLLRCRKVVTGSCTCRLPTTMTLSEFMRQYVSVVSQVASLLILSGIFFIGVFALVLLVLRFWVQHRAKTLLPHLREGGTTLTVGFFHPYCNAGGGGERVLWTAIRAIQKRYPRIRCVVYTGDIEATPAEILGRAQQRFNITLPGQVEFIFLRHRGWVEACKYPCFTLLGQSLGSVVLGWEAIIGYVPDIYIDSMGYAFTVPIFRFFGGCKVACYVHYPTISTDMLERVSERTQAHNNISLIANSSLLSSIKLIYYRLFAYLYGVVGKRSQIIMVNSTWTFNHILQLWRAPSKTHIVYPPCDVSEFISIPLTQEVPVDEKNIISVGQFRPEKDHPLMLRSFKMFLEDTPKEARPRYKLLLVGSCRNDGDMQRVTDLKRLSEELSIQENVVFHLNVSFTELKQLLASSVIGLHTMWNEHFGIGVVECMASGTIVLAHNSGGPKLDIVIPYNNSATGFLASTEAEYARAMKIIFTMNSDKSLLIRQNARNSVARFSEEEFETNFLTVMDPLFNQKIT</sequence>
<dbReference type="OrthoDB" id="2276068at2759"/>
<comment type="subcellular location">
    <subcellularLocation>
        <location evidence="1">Endoplasmic reticulum membrane</location>
        <topology evidence="1">Single-pass membrane protein</topology>
    </subcellularLocation>
</comment>
<feature type="domain" description="Glycosyl transferase family 1" evidence="15">
    <location>
        <begin position="324"/>
        <end position="496"/>
    </location>
</feature>
<dbReference type="Gene3D" id="3.40.50.2000">
    <property type="entry name" value="Glycogen Phosphorylase B"/>
    <property type="match status" value="1"/>
</dbReference>
<dbReference type="GO" id="GO:0004377">
    <property type="term" value="F:GDP-Man:Man(3)GlcNAc(2)-PP-Dol alpha-1,2-mannosyltransferase activity"/>
    <property type="evidence" value="ECO:0007669"/>
    <property type="project" value="UniProtKB-UniRule"/>
</dbReference>
<dbReference type="PANTHER" id="PTHR45919:SF1">
    <property type="entry name" value="GDP-MAN:MAN(3)GLCNAC(2)-PP-DOL ALPHA-1,2-MANNOSYLTRANSFERASE"/>
    <property type="match status" value="1"/>
</dbReference>
<feature type="transmembrane region" description="Helical" evidence="14">
    <location>
        <begin position="47"/>
        <end position="73"/>
    </location>
</feature>
<comment type="function">
    <text evidence="13">GDP-Man:Man(3)GlcNAc(2)-PP-Dol alpha-1,2-mannosyltransferase that operates in the biosynthetic pathway of dolichol-linked oligosaccharides, the glycan precursors employed in protein asparagine (N)-glycosylation. The assembly of dolichol-linked oligosaccharides begins on the cytosolic side of the endoplasmic reticulum membrane and finishes in its lumen. The sequential addition of sugars to dolichol pyrophosphate produces dolichol-linked oligosaccharides containing fourteen sugars, including two GlcNAcs, nine mannoses and three glucoses. Once assembled, the oligosaccharide is transferred from the lipid to nascent proteins by oligosaccharyltransferases. Catalyzes, on the cytoplasmic face of the endoplasmic reticulum, the addition of the fourth and fifth mannose residues to the dolichol-linked oligosaccharide chain, to produce Man(5)GlcNAc(2)-PP-dolichol core oligosaccharide. Man(5)GlcNAc(2)-PP-dolichol is a substrate for ALG3, the following enzyme in the biosynthetic pathway.</text>
</comment>
<dbReference type="PANTHER" id="PTHR45919">
    <property type="entry name" value="GDP-MAN:MAN(3)GLCNAC(2)-PP-DOL ALPHA-1,2-MANNOSYLTRANSFERASE"/>
    <property type="match status" value="1"/>
</dbReference>
<keyword evidence="8 14" id="KW-0812">Transmembrane</keyword>
<comment type="catalytic activity">
    <reaction evidence="12 14">
        <text>an alpha-D-Man-(1-&gt;3)-[alpha-D-Man-(1-&gt;6)]-beta-D-Man-(1-&gt;4)-beta-D-GlcNAc-(1-&gt;4)-alpha-D-GlcNAc-diphospho-di-trans,poly-cis-dolichol + 2 GDP-alpha-D-mannose = an alpha-D-Man-(1-&gt;2)-alpha-D-Man-(1-&gt;2)-alpha-D-Man-(1-&gt;3)-[alpha-D-Man-(1-&gt;6)]-beta-D-Man-(1-&gt;4)-beta-D-GlcNAc-(1-&gt;4)-alpha-D-GlcNAc-diphospho-di-trans,poly-cis-dolichol + 2 GDP + 2 H(+)</text>
        <dbReference type="Rhea" id="RHEA:29523"/>
        <dbReference type="Rhea" id="RHEA-COMP:19515"/>
        <dbReference type="Rhea" id="RHEA-COMP:19516"/>
        <dbReference type="ChEBI" id="CHEBI:15378"/>
        <dbReference type="ChEBI" id="CHEBI:57527"/>
        <dbReference type="ChEBI" id="CHEBI:58189"/>
        <dbReference type="ChEBI" id="CHEBI:132511"/>
        <dbReference type="ChEBI" id="CHEBI:132515"/>
        <dbReference type="EC" id="2.4.1.131"/>
    </reaction>
    <physiologicalReaction direction="left-to-right" evidence="12 14">
        <dbReference type="Rhea" id="RHEA:29524"/>
    </physiologicalReaction>
</comment>
<dbReference type="STRING" id="400727.A0A2T7PP83"/>
<evidence type="ECO:0000256" key="1">
    <source>
        <dbReference type="ARBA" id="ARBA00004389"/>
    </source>
</evidence>
<evidence type="ECO:0000256" key="2">
    <source>
        <dbReference type="ARBA" id="ARBA00004922"/>
    </source>
</evidence>
<dbReference type="EC" id="2.4.1.131" evidence="4 14"/>
<dbReference type="GO" id="GO:0006487">
    <property type="term" value="P:protein N-linked glycosylation"/>
    <property type="evidence" value="ECO:0007669"/>
    <property type="project" value="TreeGrafter"/>
</dbReference>
<gene>
    <name evidence="17" type="ORF">C0Q70_06513</name>
</gene>
<evidence type="ECO:0000259" key="16">
    <source>
        <dbReference type="Pfam" id="PF15924"/>
    </source>
</evidence>
<comment type="pathway">
    <text evidence="2 14">Protein modification; protein glycosylation.</text>
</comment>
<dbReference type="InterPro" id="IPR001296">
    <property type="entry name" value="Glyco_trans_1"/>
</dbReference>
<organism evidence="17 18">
    <name type="scientific">Pomacea canaliculata</name>
    <name type="common">Golden apple snail</name>
    <dbReference type="NCBI Taxonomy" id="400727"/>
    <lineage>
        <taxon>Eukaryota</taxon>
        <taxon>Metazoa</taxon>
        <taxon>Spiralia</taxon>
        <taxon>Lophotrochozoa</taxon>
        <taxon>Mollusca</taxon>
        <taxon>Gastropoda</taxon>
        <taxon>Caenogastropoda</taxon>
        <taxon>Architaenioglossa</taxon>
        <taxon>Ampullarioidea</taxon>
        <taxon>Ampullariidae</taxon>
        <taxon>Pomacea</taxon>
    </lineage>
</organism>
<keyword evidence="18" id="KW-1185">Reference proteome</keyword>
<dbReference type="GO" id="GO:0005789">
    <property type="term" value="C:endoplasmic reticulum membrane"/>
    <property type="evidence" value="ECO:0007669"/>
    <property type="project" value="UniProtKB-SubCell"/>
</dbReference>
<evidence type="ECO:0000256" key="10">
    <source>
        <dbReference type="ARBA" id="ARBA00022989"/>
    </source>
</evidence>
<evidence type="ECO:0000256" key="3">
    <source>
        <dbReference type="ARBA" id="ARBA00009481"/>
    </source>
</evidence>
<evidence type="ECO:0000256" key="13">
    <source>
        <dbReference type="ARBA" id="ARBA00045128"/>
    </source>
</evidence>
<dbReference type="CDD" id="cd03806">
    <property type="entry name" value="GT4_ALG11-like"/>
    <property type="match status" value="1"/>
</dbReference>
<feature type="domain" description="ALG11 mannosyltransferase N-terminal" evidence="16">
    <location>
        <begin position="92"/>
        <end position="297"/>
    </location>
</feature>
<evidence type="ECO:0000256" key="11">
    <source>
        <dbReference type="ARBA" id="ARBA00023136"/>
    </source>
</evidence>
<evidence type="ECO:0000259" key="15">
    <source>
        <dbReference type="Pfam" id="PF00534"/>
    </source>
</evidence>
<evidence type="ECO:0000256" key="7">
    <source>
        <dbReference type="ARBA" id="ARBA00022679"/>
    </source>
</evidence>
<dbReference type="EMBL" id="PZQS01000003">
    <property type="protein sequence ID" value="PVD35232.1"/>
    <property type="molecule type" value="Genomic_DNA"/>
</dbReference>
<proteinExistence type="inferred from homology"/>
<evidence type="ECO:0000256" key="12">
    <source>
        <dbReference type="ARBA" id="ARBA00045065"/>
    </source>
</evidence>
<evidence type="ECO:0000256" key="9">
    <source>
        <dbReference type="ARBA" id="ARBA00022824"/>
    </source>
</evidence>
<evidence type="ECO:0000256" key="8">
    <source>
        <dbReference type="ARBA" id="ARBA00022692"/>
    </source>
</evidence>
<dbReference type="Pfam" id="PF15924">
    <property type="entry name" value="ALG11_N"/>
    <property type="match status" value="1"/>
</dbReference>
<keyword evidence="9 14" id="KW-0256">Endoplasmic reticulum</keyword>
<dbReference type="Pfam" id="PF00534">
    <property type="entry name" value="Glycos_transf_1"/>
    <property type="match status" value="1"/>
</dbReference>
<protein>
    <recommendedName>
        <fullName evidence="5 14">GDP-Man:Man(3)GlcNAc(2)-PP-Dol alpha-1,2-mannosyltransferase</fullName>
        <ecNumber evidence="4 14">2.4.1.131</ecNumber>
    </recommendedName>
</protein>
<evidence type="ECO:0000256" key="5">
    <source>
        <dbReference type="ARBA" id="ARBA00022018"/>
    </source>
</evidence>
<comment type="caution">
    <text evidence="17">The sequence shown here is derived from an EMBL/GenBank/DDBJ whole genome shotgun (WGS) entry which is preliminary data.</text>
</comment>
<keyword evidence="11 14" id="KW-0472">Membrane</keyword>
<dbReference type="SUPFAM" id="SSF53756">
    <property type="entry name" value="UDP-Glycosyltransferase/glycogen phosphorylase"/>
    <property type="match status" value="1"/>
</dbReference>
<reference evidence="17 18" key="1">
    <citation type="submission" date="2018-04" db="EMBL/GenBank/DDBJ databases">
        <title>The genome of golden apple snail Pomacea canaliculata provides insight into stress tolerance and invasive adaptation.</title>
        <authorList>
            <person name="Liu C."/>
            <person name="Liu B."/>
            <person name="Ren Y."/>
            <person name="Zhang Y."/>
            <person name="Wang H."/>
            <person name="Li S."/>
            <person name="Jiang F."/>
            <person name="Yin L."/>
            <person name="Zhang G."/>
            <person name="Qian W."/>
            <person name="Fan W."/>
        </authorList>
    </citation>
    <scope>NUCLEOTIDE SEQUENCE [LARGE SCALE GENOMIC DNA]</scope>
    <source>
        <strain evidence="17">SZHN2017</strain>
        <tissue evidence="17">Muscle</tissue>
    </source>
</reference>
<keyword evidence="7 14" id="KW-0808">Transferase</keyword>
<comment type="similarity">
    <text evidence="3 14">Belongs to the glycosyltransferase group 1 family. Glycosyltransferase 4 subfamily.</text>
</comment>
<dbReference type="Proteomes" id="UP000245119">
    <property type="component" value="Linkage Group LG3"/>
</dbReference>
<dbReference type="InterPro" id="IPR031814">
    <property type="entry name" value="ALG11_N"/>
</dbReference>
<evidence type="ECO:0000256" key="14">
    <source>
        <dbReference type="RuleBase" id="RU367051"/>
    </source>
</evidence>
<dbReference type="AlphaFoldDB" id="A0A2T7PP83"/>
<evidence type="ECO:0000313" key="17">
    <source>
        <dbReference type="EMBL" id="PVD35232.1"/>
    </source>
</evidence>
<accession>A0A2T7PP83</accession>
<name>A0A2T7PP83_POMCA</name>
<dbReference type="InterPro" id="IPR038013">
    <property type="entry name" value="ALG11"/>
</dbReference>
<evidence type="ECO:0000256" key="6">
    <source>
        <dbReference type="ARBA" id="ARBA00022676"/>
    </source>
</evidence>
<evidence type="ECO:0000313" key="18">
    <source>
        <dbReference type="Proteomes" id="UP000245119"/>
    </source>
</evidence>
<keyword evidence="10 14" id="KW-1133">Transmembrane helix</keyword>
<dbReference type="UniPathway" id="UPA00378"/>